<gene>
    <name evidence="1" type="ORF">SPARVUS_LOCUS9379291</name>
</gene>
<keyword evidence="2" id="KW-1185">Reference proteome</keyword>
<dbReference type="EMBL" id="CATNWA010015227">
    <property type="protein sequence ID" value="CAI9580950.1"/>
    <property type="molecule type" value="Genomic_DNA"/>
</dbReference>
<accession>A0ABN9EAB1</accession>
<proteinExistence type="predicted"/>
<dbReference type="Proteomes" id="UP001162483">
    <property type="component" value="Unassembled WGS sequence"/>
</dbReference>
<evidence type="ECO:0000313" key="2">
    <source>
        <dbReference type="Proteomes" id="UP001162483"/>
    </source>
</evidence>
<comment type="caution">
    <text evidence="1">The sequence shown here is derived from an EMBL/GenBank/DDBJ whole genome shotgun (WGS) entry which is preliminary data.</text>
</comment>
<reference evidence="1" key="1">
    <citation type="submission" date="2023-05" db="EMBL/GenBank/DDBJ databases">
        <authorList>
            <person name="Stuckert A."/>
        </authorList>
    </citation>
    <scope>NUCLEOTIDE SEQUENCE</scope>
</reference>
<evidence type="ECO:0000313" key="1">
    <source>
        <dbReference type="EMBL" id="CAI9580950.1"/>
    </source>
</evidence>
<protein>
    <submittedName>
        <fullName evidence="1">Uncharacterized protein</fullName>
    </submittedName>
</protein>
<sequence length="120" mass="13145">MNSVIPNEPVLVEVSDGTNQVIGISKPNVELCYDGQVSGQLLEEVHVPVELVDSSIAMGDNHSTLCTWSPDTALPNIEINSDKGVDVSDHEEKCKALVNVDIYDDEEKCEALVMSIIMMW</sequence>
<organism evidence="1 2">
    <name type="scientific">Staurois parvus</name>
    <dbReference type="NCBI Taxonomy" id="386267"/>
    <lineage>
        <taxon>Eukaryota</taxon>
        <taxon>Metazoa</taxon>
        <taxon>Chordata</taxon>
        <taxon>Craniata</taxon>
        <taxon>Vertebrata</taxon>
        <taxon>Euteleostomi</taxon>
        <taxon>Amphibia</taxon>
        <taxon>Batrachia</taxon>
        <taxon>Anura</taxon>
        <taxon>Neobatrachia</taxon>
        <taxon>Ranoidea</taxon>
        <taxon>Ranidae</taxon>
        <taxon>Staurois</taxon>
    </lineage>
</organism>
<name>A0ABN9EAB1_9NEOB</name>